<proteinExistence type="predicted"/>
<evidence type="ECO:0000256" key="7">
    <source>
        <dbReference type="SAM" id="Phobius"/>
    </source>
</evidence>
<dbReference type="PIRSF" id="PIRSF019574">
    <property type="entry name" value="Periplasmic_polyamine_BP"/>
    <property type="match status" value="1"/>
</dbReference>
<dbReference type="PANTHER" id="PTHR30222">
    <property type="entry name" value="SPERMIDINE/PUTRESCINE-BINDING PERIPLASMIC PROTEIN"/>
    <property type="match status" value="1"/>
</dbReference>
<keyword evidence="6" id="KW-0175">Coiled coil</keyword>
<evidence type="ECO:0000256" key="2">
    <source>
        <dbReference type="ARBA" id="ARBA00022448"/>
    </source>
</evidence>
<evidence type="ECO:0000313" key="10">
    <source>
        <dbReference type="Proteomes" id="UP000632659"/>
    </source>
</evidence>
<dbReference type="Proteomes" id="UP000632659">
    <property type="component" value="Unassembled WGS sequence"/>
</dbReference>
<name>A0A8J6TXY0_9FIRM</name>
<dbReference type="RefSeq" id="WP_187536797.1">
    <property type="nucleotide sequence ID" value="NZ_JACRTL010000008.1"/>
</dbReference>
<feature type="coiled-coil region" evidence="6">
    <location>
        <begin position="191"/>
        <end position="218"/>
    </location>
</feature>
<evidence type="ECO:0000256" key="5">
    <source>
        <dbReference type="PIRSR" id="PIRSR019574-1"/>
    </source>
</evidence>
<feature type="binding site" evidence="5">
    <location>
        <position position="40"/>
    </location>
    <ligand>
        <name>spermidine</name>
        <dbReference type="ChEBI" id="CHEBI:57834"/>
    </ligand>
</feature>
<dbReference type="GO" id="GO:0019808">
    <property type="term" value="F:polyamine binding"/>
    <property type="evidence" value="ECO:0007669"/>
    <property type="project" value="InterPro"/>
</dbReference>
<keyword evidence="10" id="KW-1185">Reference proteome</keyword>
<gene>
    <name evidence="9" type="ORF">H8702_12235</name>
</gene>
<evidence type="ECO:0000313" key="9">
    <source>
        <dbReference type="EMBL" id="MBC8611860.1"/>
    </source>
</evidence>
<feature type="chain" id="PRO_5035164212" evidence="8">
    <location>
        <begin position="28"/>
        <end position="388"/>
    </location>
</feature>
<dbReference type="CDD" id="cd13663">
    <property type="entry name" value="PBP2_PotD_PotF_like_2"/>
    <property type="match status" value="1"/>
</dbReference>
<dbReference type="PRINTS" id="PR00909">
    <property type="entry name" value="SPERMDNBNDNG"/>
</dbReference>
<evidence type="ECO:0000256" key="8">
    <source>
        <dbReference type="SAM" id="SignalP"/>
    </source>
</evidence>
<dbReference type="InterPro" id="IPR001188">
    <property type="entry name" value="Sperm_putr-bd"/>
</dbReference>
<reference evidence="9" key="1">
    <citation type="submission" date="2020-08" db="EMBL/GenBank/DDBJ databases">
        <title>Genome public.</title>
        <authorList>
            <person name="Liu C."/>
            <person name="Sun Q."/>
        </authorList>
    </citation>
    <scope>NUCLEOTIDE SEQUENCE</scope>
    <source>
        <strain evidence="9">NSJ-15</strain>
    </source>
</reference>
<dbReference type="SUPFAM" id="SSF53850">
    <property type="entry name" value="Periplasmic binding protein-like II"/>
    <property type="match status" value="1"/>
</dbReference>
<organism evidence="9 10">
    <name type="scientific">Massiliimalia timonensis</name>
    <dbReference type="NCBI Taxonomy" id="1987501"/>
    <lineage>
        <taxon>Bacteria</taxon>
        <taxon>Bacillati</taxon>
        <taxon>Bacillota</taxon>
        <taxon>Clostridia</taxon>
        <taxon>Eubacteriales</taxon>
        <taxon>Oscillospiraceae</taxon>
        <taxon>Massiliimalia</taxon>
    </lineage>
</organism>
<dbReference type="Gene3D" id="3.40.190.10">
    <property type="entry name" value="Periplasmic binding protein-like II"/>
    <property type="match status" value="2"/>
</dbReference>
<evidence type="ECO:0000256" key="3">
    <source>
        <dbReference type="ARBA" id="ARBA00022729"/>
    </source>
</evidence>
<dbReference type="Pfam" id="PF13343">
    <property type="entry name" value="SBP_bac_6"/>
    <property type="match status" value="1"/>
</dbReference>
<feature type="binding site" evidence="5">
    <location>
        <position position="95"/>
    </location>
    <ligand>
        <name>spermidine</name>
        <dbReference type="ChEBI" id="CHEBI:57834"/>
    </ligand>
</feature>
<dbReference type="PANTHER" id="PTHR30222:SF17">
    <property type="entry name" value="SPERMIDINE_PUTRESCINE-BINDING PERIPLASMIC PROTEIN"/>
    <property type="match status" value="1"/>
</dbReference>
<dbReference type="AlphaFoldDB" id="A0A8J6TXY0"/>
<comment type="subcellular location">
    <subcellularLocation>
        <location evidence="1">Periplasm</location>
    </subcellularLocation>
</comment>
<comment type="caution">
    <text evidence="9">The sequence shown here is derived from an EMBL/GenBank/DDBJ whole genome shotgun (WGS) entry which is preliminary data.</text>
</comment>
<keyword evidence="3 8" id="KW-0732">Signal</keyword>
<dbReference type="GO" id="GO:0042597">
    <property type="term" value="C:periplasmic space"/>
    <property type="evidence" value="ECO:0007669"/>
    <property type="project" value="UniProtKB-SubCell"/>
</dbReference>
<sequence length="388" mass="44081">MKKWIALCAAFLLCFTCVKTGAPVVQAKEKVTLKVYNWGEYISDGSDDSLDVIKEFEKRFPDIKVSYTTYATNEELYAKLRSGSANYDVIIPSDYMISRMIEEDMLEKLDFNNIPNFEAISEEFKNPAYDPTNEYSIPYTWGTVGIIYNTTMVEEEVDSWDILWDPEYTNQILMFNNSRDAFGIAEKLLGYSQNTTDIEELNAVAEKLKEQKIVLQAYVMDEIFDKMSSGEAAIAPYYAGDFLIMQEDNPDLAFAVPKEGTNLFIDAMVIPKGCEHKEEAERFINFLLEPDIGLANIEFIGYSTPLDTVKEQLGEDVLNDGISYPSEEVIANSESFVNLPTDINRYIDELWVDIRASGSSSVWELVFLIVVIIGLGGALIVYLRRRNR</sequence>
<keyword evidence="7" id="KW-0812">Transmembrane</keyword>
<dbReference type="EMBL" id="JACRTL010000008">
    <property type="protein sequence ID" value="MBC8611860.1"/>
    <property type="molecule type" value="Genomic_DNA"/>
</dbReference>
<evidence type="ECO:0000256" key="1">
    <source>
        <dbReference type="ARBA" id="ARBA00004418"/>
    </source>
</evidence>
<evidence type="ECO:0000256" key="4">
    <source>
        <dbReference type="ARBA" id="ARBA00022764"/>
    </source>
</evidence>
<keyword evidence="2" id="KW-0813">Transport</keyword>
<feature type="signal peptide" evidence="8">
    <location>
        <begin position="1"/>
        <end position="27"/>
    </location>
</feature>
<keyword evidence="7" id="KW-0472">Membrane</keyword>
<protein>
    <submittedName>
        <fullName evidence="9">ABC transporter substrate-binding protein</fullName>
    </submittedName>
</protein>
<evidence type="ECO:0000256" key="6">
    <source>
        <dbReference type="SAM" id="Coils"/>
    </source>
</evidence>
<keyword evidence="7" id="KW-1133">Transmembrane helix</keyword>
<keyword evidence="4" id="KW-0574">Periplasm</keyword>
<dbReference type="GO" id="GO:0015846">
    <property type="term" value="P:polyamine transport"/>
    <property type="evidence" value="ECO:0007669"/>
    <property type="project" value="InterPro"/>
</dbReference>
<accession>A0A8J6TXY0</accession>
<feature type="transmembrane region" description="Helical" evidence="7">
    <location>
        <begin position="362"/>
        <end position="383"/>
    </location>
</feature>